<accession>S2JUT8</accession>
<organism evidence="1 2">
    <name type="scientific">Mucor circinelloides f. circinelloides (strain 1006PhL)</name>
    <name type="common">Mucormycosis agent</name>
    <name type="synonym">Calyptromyces circinelloides</name>
    <dbReference type="NCBI Taxonomy" id="1220926"/>
    <lineage>
        <taxon>Eukaryota</taxon>
        <taxon>Fungi</taxon>
        <taxon>Fungi incertae sedis</taxon>
        <taxon>Mucoromycota</taxon>
        <taxon>Mucoromycotina</taxon>
        <taxon>Mucoromycetes</taxon>
        <taxon>Mucorales</taxon>
        <taxon>Mucorineae</taxon>
        <taxon>Mucoraceae</taxon>
        <taxon>Mucor</taxon>
    </lineage>
</organism>
<dbReference type="OrthoDB" id="2261638at2759"/>
<proteinExistence type="predicted"/>
<gene>
    <name evidence="1" type="ORF">HMPREF1544_01027</name>
</gene>
<dbReference type="InParanoid" id="S2JUT8"/>
<evidence type="ECO:0000313" key="1">
    <source>
        <dbReference type="EMBL" id="EPB92202.1"/>
    </source>
</evidence>
<evidence type="ECO:0000313" key="2">
    <source>
        <dbReference type="Proteomes" id="UP000014254"/>
    </source>
</evidence>
<dbReference type="EMBL" id="KE123902">
    <property type="protein sequence ID" value="EPB92202.1"/>
    <property type="molecule type" value="Genomic_DNA"/>
</dbReference>
<reference evidence="2" key="1">
    <citation type="submission" date="2013-05" db="EMBL/GenBank/DDBJ databases">
        <title>The Genome sequence of Mucor circinelloides f. circinelloides 1006PhL.</title>
        <authorList>
            <consortium name="The Broad Institute Genomics Platform"/>
            <person name="Cuomo C."/>
            <person name="Earl A."/>
            <person name="Findley K."/>
            <person name="Lee S.C."/>
            <person name="Walker B."/>
            <person name="Young S."/>
            <person name="Zeng Q."/>
            <person name="Gargeya S."/>
            <person name="Fitzgerald M."/>
            <person name="Haas B."/>
            <person name="Abouelleil A."/>
            <person name="Allen A.W."/>
            <person name="Alvarado L."/>
            <person name="Arachchi H.M."/>
            <person name="Berlin A.M."/>
            <person name="Chapman S.B."/>
            <person name="Gainer-Dewar J."/>
            <person name="Goldberg J."/>
            <person name="Griggs A."/>
            <person name="Gujja S."/>
            <person name="Hansen M."/>
            <person name="Howarth C."/>
            <person name="Imamovic A."/>
            <person name="Ireland A."/>
            <person name="Larimer J."/>
            <person name="McCowan C."/>
            <person name="Murphy C."/>
            <person name="Pearson M."/>
            <person name="Poon T.W."/>
            <person name="Priest M."/>
            <person name="Roberts A."/>
            <person name="Saif S."/>
            <person name="Shea T."/>
            <person name="Sisk P."/>
            <person name="Sykes S."/>
            <person name="Wortman J."/>
            <person name="Nusbaum C."/>
            <person name="Birren B."/>
        </authorList>
    </citation>
    <scope>NUCLEOTIDE SEQUENCE [LARGE SCALE GENOMIC DNA]</scope>
    <source>
        <strain evidence="2">1006PhL</strain>
    </source>
</reference>
<dbReference type="VEuPathDB" id="FungiDB:HMPREF1544_01027"/>
<protein>
    <submittedName>
        <fullName evidence="1">Uncharacterized protein</fullName>
    </submittedName>
</protein>
<sequence length="174" mass="19839">MTTIPKFPNEADKEYYISGDIRKKAIKRDYLLTGPVSTFADMNSMIDGLPEDVLLAEDPQNVYNDIKTALFNLINVDGSIVLPIDIKEFIRKTYGHFSKRKTKAKFLKAFNNEVEANQPRVNARKVAQERNNTYLQAQLLGATFTRQGLDEFEQEYTNNINPRSTQASTSHRSS</sequence>
<dbReference type="Proteomes" id="UP000014254">
    <property type="component" value="Unassembled WGS sequence"/>
</dbReference>
<dbReference type="AlphaFoldDB" id="S2JUT8"/>
<name>S2JUT8_MUCC1</name>
<keyword evidence="2" id="KW-1185">Reference proteome</keyword>